<name>A0A8J2PK10_9HEXA</name>
<accession>A0A8J2PK10</accession>
<protein>
    <submittedName>
        <fullName evidence="3">Uncharacterized protein</fullName>
    </submittedName>
</protein>
<dbReference type="EMBL" id="CAJVCH010537386">
    <property type="protein sequence ID" value="CAG7825749.1"/>
    <property type="molecule type" value="Genomic_DNA"/>
</dbReference>
<keyword evidence="4" id="KW-1185">Reference proteome</keyword>
<organism evidence="3 4">
    <name type="scientific">Allacma fusca</name>
    <dbReference type="NCBI Taxonomy" id="39272"/>
    <lineage>
        <taxon>Eukaryota</taxon>
        <taxon>Metazoa</taxon>
        <taxon>Ecdysozoa</taxon>
        <taxon>Arthropoda</taxon>
        <taxon>Hexapoda</taxon>
        <taxon>Collembola</taxon>
        <taxon>Symphypleona</taxon>
        <taxon>Sminthuridae</taxon>
        <taxon>Allacma</taxon>
    </lineage>
</organism>
<feature type="region of interest" description="Disordered" evidence="1">
    <location>
        <begin position="135"/>
        <end position="175"/>
    </location>
</feature>
<feature type="chain" id="PRO_5035323225" evidence="2">
    <location>
        <begin position="32"/>
        <end position="327"/>
    </location>
</feature>
<evidence type="ECO:0000256" key="1">
    <source>
        <dbReference type="SAM" id="MobiDB-lite"/>
    </source>
</evidence>
<gene>
    <name evidence="3" type="ORF">AFUS01_LOCUS35842</name>
</gene>
<comment type="caution">
    <text evidence="3">The sequence shown here is derived from an EMBL/GenBank/DDBJ whole genome shotgun (WGS) entry which is preliminary data.</text>
</comment>
<dbReference type="AlphaFoldDB" id="A0A8J2PK10"/>
<evidence type="ECO:0000313" key="4">
    <source>
        <dbReference type="Proteomes" id="UP000708208"/>
    </source>
</evidence>
<proteinExistence type="predicted"/>
<dbReference type="Proteomes" id="UP000708208">
    <property type="component" value="Unassembled WGS sequence"/>
</dbReference>
<sequence length="327" mass="36573">MIPVGKMHLSLLCTTLLVLSVELMVFTSVEAEKVIIKGAKANIDLPDQTISEVLIKRIRPSNRSSEVLLHKIIITRDPNQNGSLIKIPMPIKQGQPVFINNSSFEVDFDNYVDNNDTKDNKSSISGRGALGLLRANQGTDGEKGRSALPVFGRGVAKPDSQAKGSGEVECDDYGDIPESVKPPGKNCWSREEFDDKMARIRNTVTKNLNPCPETLPCRQWSSCLYLWPTGLVTEKLAINPEGERKYFSLLLDGIEESVKKEIRDFMNECYKIYGLHQPFGGEKKRKKRNAGNRPEIDIGLSNCRARILDIQECLGYGVWKALCQEEM</sequence>
<keyword evidence="2" id="KW-0732">Signal</keyword>
<evidence type="ECO:0000313" key="3">
    <source>
        <dbReference type="EMBL" id="CAG7825749.1"/>
    </source>
</evidence>
<reference evidence="3" key="1">
    <citation type="submission" date="2021-06" db="EMBL/GenBank/DDBJ databases">
        <authorList>
            <person name="Hodson N. C."/>
            <person name="Mongue J. A."/>
            <person name="Jaron S. K."/>
        </authorList>
    </citation>
    <scope>NUCLEOTIDE SEQUENCE</scope>
</reference>
<feature type="signal peptide" evidence="2">
    <location>
        <begin position="1"/>
        <end position="31"/>
    </location>
</feature>
<evidence type="ECO:0000256" key="2">
    <source>
        <dbReference type="SAM" id="SignalP"/>
    </source>
</evidence>